<evidence type="ECO:0000313" key="2">
    <source>
        <dbReference type="EMBL" id="MCF1716682.1"/>
    </source>
</evidence>
<accession>A0ABS9BLT2</accession>
<reference evidence="2 3" key="1">
    <citation type="submission" date="2022-01" db="EMBL/GenBank/DDBJ databases">
        <title>Flavihumibacter sp. nov., isolated from sediment of a river.</title>
        <authorList>
            <person name="Liu H."/>
        </authorList>
    </citation>
    <scope>NUCLEOTIDE SEQUENCE [LARGE SCALE GENOMIC DNA]</scope>
    <source>
        <strain evidence="2 3">RY-1</strain>
    </source>
</reference>
<feature type="transmembrane region" description="Helical" evidence="1">
    <location>
        <begin position="32"/>
        <end position="49"/>
    </location>
</feature>
<dbReference type="EMBL" id="JAKEVY010000005">
    <property type="protein sequence ID" value="MCF1716682.1"/>
    <property type="molecule type" value="Genomic_DNA"/>
</dbReference>
<proteinExistence type="predicted"/>
<evidence type="ECO:0008006" key="4">
    <source>
        <dbReference type="Google" id="ProtNLM"/>
    </source>
</evidence>
<keyword evidence="1" id="KW-0472">Membrane</keyword>
<gene>
    <name evidence="2" type="ORF">L0U88_18720</name>
</gene>
<dbReference type="Proteomes" id="UP001200145">
    <property type="component" value="Unassembled WGS sequence"/>
</dbReference>
<keyword evidence="1" id="KW-1133">Transmembrane helix</keyword>
<protein>
    <recommendedName>
        <fullName evidence="4">Polyketide cyclase/dehydrase/lipid transport protein</fullName>
    </recommendedName>
</protein>
<evidence type="ECO:0000256" key="1">
    <source>
        <dbReference type="SAM" id="Phobius"/>
    </source>
</evidence>
<keyword evidence="1" id="KW-0812">Transmembrane</keyword>
<comment type="caution">
    <text evidence="2">The sequence shown here is derived from an EMBL/GenBank/DDBJ whole genome shotgun (WGS) entry which is preliminary data.</text>
</comment>
<name>A0ABS9BLT2_9BACT</name>
<sequence>MLYLFWGLLNIGVFIFFILICLRATKLLKEKSGLFATIIFVFGILSFIVNSNKNTSNKDAGISQISTWNFVSTDSVDRNTISSIIVELDKTWISKNELSITYGKGVKTEEPIPIRGSSWTTGFISGTKWNPSIIEVHTTDNNTKLDYYVSGIIEWKLLGANLYSQFKKYNGAALIK</sequence>
<keyword evidence="3" id="KW-1185">Reference proteome</keyword>
<feature type="transmembrane region" description="Helical" evidence="1">
    <location>
        <begin position="6"/>
        <end position="25"/>
    </location>
</feature>
<organism evidence="2 3">
    <name type="scientific">Flavihumibacter fluminis</name>
    <dbReference type="NCBI Taxonomy" id="2909236"/>
    <lineage>
        <taxon>Bacteria</taxon>
        <taxon>Pseudomonadati</taxon>
        <taxon>Bacteroidota</taxon>
        <taxon>Chitinophagia</taxon>
        <taxon>Chitinophagales</taxon>
        <taxon>Chitinophagaceae</taxon>
        <taxon>Flavihumibacter</taxon>
    </lineage>
</organism>
<dbReference type="RefSeq" id="WP_234868046.1">
    <property type="nucleotide sequence ID" value="NZ_JAKEVY010000005.1"/>
</dbReference>
<evidence type="ECO:0000313" key="3">
    <source>
        <dbReference type="Proteomes" id="UP001200145"/>
    </source>
</evidence>